<comment type="caution">
    <text evidence="2">The sequence shown here is derived from an EMBL/GenBank/DDBJ whole genome shotgun (WGS) entry which is preliminary data.</text>
</comment>
<protein>
    <submittedName>
        <fullName evidence="2">Uncharacterized protein</fullName>
    </submittedName>
</protein>
<name>A0AAV7M102_PLEWA</name>
<keyword evidence="3" id="KW-1185">Reference proteome</keyword>
<dbReference type="EMBL" id="JANPWB010000014">
    <property type="protein sequence ID" value="KAJ1096819.1"/>
    <property type="molecule type" value="Genomic_DNA"/>
</dbReference>
<evidence type="ECO:0000256" key="1">
    <source>
        <dbReference type="SAM" id="MobiDB-lite"/>
    </source>
</evidence>
<dbReference type="AlphaFoldDB" id="A0AAV7M102"/>
<reference evidence="2" key="1">
    <citation type="journal article" date="2022" name="bioRxiv">
        <title>Sequencing and chromosome-scale assembly of the giantPleurodeles waltlgenome.</title>
        <authorList>
            <person name="Brown T."/>
            <person name="Elewa A."/>
            <person name="Iarovenko S."/>
            <person name="Subramanian E."/>
            <person name="Araus A.J."/>
            <person name="Petzold A."/>
            <person name="Susuki M."/>
            <person name="Suzuki K.-i.T."/>
            <person name="Hayashi T."/>
            <person name="Toyoda A."/>
            <person name="Oliveira C."/>
            <person name="Osipova E."/>
            <person name="Leigh N.D."/>
            <person name="Simon A."/>
            <person name="Yun M.H."/>
        </authorList>
    </citation>
    <scope>NUCLEOTIDE SEQUENCE</scope>
    <source>
        <strain evidence="2">20211129_DDA</strain>
        <tissue evidence="2">Liver</tissue>
    </source>
</reference>
<feature type="region of interest" description="Disordered" evidence="1">
    <location>
        <begin position="50"/>
        <end position="92"/>
    </location>
</feature>
<feature type="compositionally biased region" description="Polar residues" evidence="1">
    <location>
        <begin position="68"/>
        <end position="86"/>
    </location>
</feature>
<organism evidence="2 3">
    <name type="scientific">Pleurodeles waltl</name>
    <name type="common">Iberian ribbed newt</name>
    <dbReference type="NCBI Taxonomy" id="8319"/>
    <lineage>
        <taxon>Eukaryota</taxon>
        <taxon>Metazoa</taxon>
        <taxon>Chordata</taxon>
        <taxon>Craniata</taxon>
        <taxon>Vertebrata</taxon>
        <taxon>Euteleostomi</taxon>
        <taxon>Amphibia</taxon>
        <taxon>Batrachia</taxon>
        <taxon>Caudata</taxon>
        <taxon>Salamandroidea</taxon>
        <taxon>Salamandridae</taxon>
        <taxon>Pleurodelinae</taxon>
        <taxon>Pleurodeles</taxon>
    </lineage>
</organism>
<sequence length="175" mass="18649">MPECTSTHKLLGDGNTALFSRSAEVESALGVASLPAPCRFRAQPLLGPSRRLSAPHPHRLSPAPTVKTCRTSSSGGQGRSLQTSAQRRPAPHAHLCGGRRVRLEKTRNALRHRSLVLGGIDAAPLAGAPSIRGLRCLRVPLYRPFLQSTSSVSPAPATVCRFRIGIHGRCPRDGS</sequence>
<gene>
    <name evidence="2" type="ORF">NDU88_001950</name>
</gene>
<accession>A0AAV7M102</accession>
<dbReference type="Proteomes" id="UP001066276">
    <property type="component" value="Chromosome 10"/>
</dbReference>
<evidence type="ECO:0000313" key="2">
    <source>
        <dbReference type="EMBL" id="KAJ1096819.1"/>
    </source>
</evidence>
<evidence type="ECO:0000313" key="3">
    <source>
        <dbReference type="Proteomes" id="UP001066276"/>
    </source>
</evidence>
<proteinExistence type="predicted"/>